<dbReference type="RefSeq" id="WP_145240354.1">
    <property type="nucleotide sequence ID" value="NZ_CP036273.1"/>
</dbReference>
<dbReference type="Proteomes" id="UP000319576">
    <property type="component" value="Chromosome"/>
</dbReference>
<proteinExistence type="predicted"/>
<dbReference type="AlphaFoldDB" id="A0A517XV78"/>
<dbReference type="KEGG" id="uli:ETAA1_33870"/>
<gene>
    <name evidence="1" type="ORF">ETAA1_33870</name>
</gene>
<protein>
    <submittedName>
        <fullName evidence="1">Uncharacterized protein</fullName>
    </submittedName>
</protein>
<evidence type="ECO:0000313" key="1">
    <source>
        <dbReference type="EMBL" id="QDU21420.1"/>
    </source>
</evidence>
<accession>A0A517XV78</accession>
<reference evidence="1 2" key="1">
    <citation type="submission" date="2019-02" db="EMBL/GenBank/DDBJ databases">
        <title>Deep-cultivation of Planctomycetes and their phenomic and genomic characterization uncovers novel biology.</title>
        <authorList>
            <person name="Wiegand S."/>
            <person name="Jogler M."/>
            <person name="Boedeker C."/>
            <person name="Pinto D."/>
            <person name="Vollmers J."/>
            <person name="Rivas-Marin E."/>
            <person name="Kohn T."/>
            <person name="Peeters S.H."/>
            <person name="Heuer A."/>
            <person name="Rast P."/>
            <person name="Oberbeckmann S."/>
            <person name="Bunk B."/>
            <person name="Jeske O."/>
            <person name="Meyerdierks A."/>
            <person name="Storesund J.E."/>
            <person name="Kallscheuer N."/>
            <person name="Luecker S."/>
            <person name="Lage O.M."/>
            <person name="Pohl T."/>
            <person name="Merkel B.J."/>
            <person name="Hornburger P."/>
            <person name="Mueller R.-W."/>
            <person name="Bruemmer F."/>
            <person name="Labrenz M."/>
            <person name="Spormann A.M."/>
            <person name="Op den Camp H."/>
            <person name="Overmann J."/>
            <person name="Amann R."/>
            <person name="Jetten M.S.M."/>
            <person name="Mascher T."/>
            <person name="Medema M.H."/>
            <person name="Devos D.P."/>
            <person name="Kaster A.-K."/>
            <person name="Ovreas L."/>
            <person name="Rohde M."/>
            <person name="Galperin M.Y."/>
            <person name="Jogler C."/>
        </authorList>
    </citation>
    <scope>NUCLEOTIDE SEQUENCE [LARGE SCALE GENOMIC DNA]</scope>
    <source>
        <strain evidence="1 2">ETA_A1</strain>
    </source>
</reference>
<name>A0A517XV78_9BACT</name>
<sequence length="61" mass="6542">MQSIGGDLSVELFRFRDLCNDAPQALDGLARVLVAAGQLEAANRVWAWVDQAQALSVENAA</sequence>
<organism evidence="1 2">
    <name type="scientific">Urbifossiella limnaea</name>
    <dbReference type="NCBI Taxonomy" id="2528023"/>
    <lineage>
        <taxon>Bacteria</taxon>
        <taxon>Pseudomonadati</taxon>
        <taxon>Planctomycetota</taxon>
        <taxon>Planctomycetia</taxon>
        <taxon>Gemmatales</taxon>
        <taxon>Gemmataceae</taxon>
        <taxon>Urbifossiella</taxon>
    </lineage>
</organism>
<dbReference type="EMBL" id="CP036273">
    <property type="protein sequence ID" value="QDU21420.1"/>
    <property type="molecule type" value="Genomic_DNA"/>
</dbReference>
<keyword evidence="2" id="KW-1185">Reference proteome</keyword>
<evidence type="ECO:0000313" key="2">
    <source>
        <dbReference type="Proteomes" id="UP000319576"/>
    </source>
</evidence>